<dbReference type="STRING" id="35752.SAMN05421541_12757"/>
<gene>
    <name evidence="1" type="ORF">SAMN05421541_12757</name>
</gene>
<evidence type="ECO:0000313" key="1">
    <source>
        <dbReference type="EMBL" id="SFF87741.1"/>
    </source>
</evidence>
<evidence type="ECO:0000313" key="2">
    <source>
        <dbReference type="Proteomes" id="UP000199645"/>
    </source>
</evidence>
<dbReference type="AlphaFoldDB" id="A0A1I2MEY9"/>
<dbReference type="Proteomes" id="UP000199645">
    <property type="component" value="Unassembled WGS sequence"/>
</dbReference>
<dbReference type="PROSITE" id="PS51257">
    <property type="entry name" value="PROKAR_LIPOPROTEIN"/>
    <property type="match status" value="1"/>
</dbReference>
<name>A0A1I2MEY9_9ACTN</name>
<keyword evidence="2" id="KW-1185">Reference proteome</keyword>
<organism evidence="1 2">
    <name type="scientific">Actinoplanes philippinensis</name>
    <dbReference type="NCBI Taxonomy" id="35752"/>
    <lineage>
        <taxon>Bacteria</taxon>
        <taxon>Bacillati</taxon>
        <taxon>Actinomycetota</taxon>
        <taxon>Actinomycetes</taxon>
        <taxon>Micromonosporales</taxon>
        <taxon>Micromonosporaceae</taxon>
        <taxon>Actinoplanes</taxon>
    </lineage>
</organism>
<accession>A0A1I2MEY9</accession>
<sequence length="555" mass="58206">MIRMSSGAPRRVRPGLLVILSAVLLLAGCTEPEESPEKTLTQGFDILVSTVNGLYYPPFLRDETAGPEANSYAVRIRRLLDSEPPQLSVSDDTARFFRDEAVGASPLWGRQWLAPLAEAGVGGLLNDEDIAEIRRMQSADGYYAEAGAGADEGYRVAATVAALEVLAAADAVEDTDRRTAGAWLTRVAEGSGTLRITADAVRGLQILGLAVPSSAAPAVTAPADFGSLDDRARYEALLDAYSTAVIARAQHGTASLDPRVWGNVLQHNAGTLGFHDLYYLVVVAVAAGVPDADLAPVRARIARETLPDNSIRESDTLSGSPEATLFVLRLRGMAGEATTDAGQVEALKGALAAQPSAGPAERLPIAAARRLAGDSDSAEDLRTLCADHRAVPGAVTPDNAEWWSRATLSCAEAGIPVAPPHATAWPLDTPAGVTAAGTLVTGLADNGHSGEIPTWVTADSLRQWVADPGRLPSTSAYVTTVRAYLLLGGSADEKIRNSVTKVLTARQGCADLPGLYRADGSGSGCDLKATWAAWKLELQLDNRLPAPSTPSARQK</sequence>
<dbReference type="InterPro" id="IPR008930">
    <property type="entry name" value="Terpenoid_cyclase/PrenylTrfase"/>
</dbReference>
<protein>
    <submittedName>
        <fullName evidence="1">Uncharacterized protein</fullName>
    </submittedName>
</protein>
<proteinExistence type="predicted"/>
<reference evidence="1 2" key="1">
    <citation type="submission" date="2016-10" db="EMBL/GenBank/DDBJ databases">
        <authorList>
            <person name="de Groot N.N."/>
        </authorList>
    </citation>
    <scope>NUCLEOTIDE SEQUENCE [LARGE SCALE GENOMIC DNA]</scope>
    <source>
        <strain evidence="1 2">DSM 43019</strain>
    </source>
</reference>
<dbReference type="EMBL" id="FONV01000027">
    <property type="protein sequence ID" value="SFF87741.1"/>
    <property type="molecule type" value="Genomic_DNA"/>
</dbReference>
<dbReference type="SUPFAM" id="SSF48239">
    <property type="entry name" value="Terpenoid cyclases/Protein prenyltransferases"/>
    <property type="match status" value="1"/>
</dbReference>